<feature type="compositionally biased region" description="Basic and acidic residues" evidence="1">
    <location>
        <begin position="54"/>
        <end position="70"/>
    </location>
</feature>
<accession>A0A8T0UVQ9</accession>
<feature type="compositionally biased region" description="Polar residues" evidence="1">
    <location>
        <begin position="102"/>
        <end position="114"/>
    </location>
</feature>
<sequence length="145" mass="15779">MEGGERPGRDRSVTDGPFLFFSRTDGSVSDAPPARSLSEGRGGRPAIKRRAKAKAKDDPSSARLPADRWSKAKPGQGQPPSEQQRQECCVPACSGAWHRQRNPTPTSTQDSPLLRQQRNATQCWSAAVHDTVPCSDWVMLLPASV</sequence>
<organism evidence="2 3">
    <name type="scientific">Panicum virgatum</name>
    <name type="common">Blackwell switchgrass</name>
    <dbReference type="NCBI Taxonomy" id="38727"/>
    <lineage>
        <taxon>Eukaryota</taxon>
        <taxon>Viridiplantae</taxon>
        <taxon>Streptophyta</taxon>
        <taxon>Embryophyta</taxon>
        <taxon>Tracheophyta</taxon>
        <taxon>Spermatophyta</taxon>
        <taxon>Magnoliopsida</taxon>
        <taxon>Liliopsida</taxon>
        <taxon>Poales</taxon>
        <taxon>Poaceae</taxon>
        <taxon>PACMAD clade</taxon>
        <taxon>Panicoideae</taxon>
        <taxon>Panicodae</taxon>
        <taxon>Paniceae</taxon>
        <taxon>Panicinae</taxon>
        <taxon>Panicum</taxon>
        <taxon>Panicum sect. Hiantes</taxon>
    </lineage>
</organism>
<evidence type="ECO:0000313" key="3">
    <source>
        <dbReference type="Proteomes" id="UP000823388"/>
    </source>
</evidence>
<dbReference type="Proteomes" id="UP000823388">
    <property type="component" value="Chromosome 3K"/>
</dbReference>
<feature type="region of interest" description="Disordered" evidence="1">
    <location>
        <begin position="95"/>
        <end position="114"/>
    </location>
</feature>
<dbReference type="EMBL" id="CM029041">
    <property type="protein sequence ID" value="KAG2625246.1"/>
    <property type="molecule type" value="Genomic_DNA"/>
</dbReference>
<keyword evidence="3" id="KW-1185">Reference proteome</keyword>
<proteinExistence type="predicted"/>
<dbReference type="AlphaFoldDB" id="A0A8T0UVQ9"/>
<evidence type="ECO:0000256" key="1">
    <source>
        <dbReference type="SAM" id="MobiDB-lite"/>
    </source>
</evidence>
<gene>
    <name evidence="2" type="ORF">PVAP13_3KG203127</name>
</gene>
<protein>
    <submittedName>
        <fullName evidence="2">Uncharacterized protein</fullName>
    </submittedName>
</protein>
<comment type="caution">
    <text evidence="2">The sequence shown here is derived from an EMBL/GenBank/DDBJ whole genome shotgun (WGS) entry which is preliminary data.</text>
</comment>
<evidence type="ECO:0000313" key="2">
    <source>
        <dbReference type="EMBL" id="KAG2625246.1"/>
    </source>
</evidence>
<name>A0A8T0UVQ9_PANVG</name>
<reference evidence="2" key="1">
    <citation type="submission" date="2020-05" db="EMBL/GenBank/DDBJ databases">
        <title>WGS assembly of Panicum virgatum.</title>
        <authorList>
            <person name="Lovell J.T."/>
            <person name="Jenkins J."/>
            <person name="Shu S."/>
            <person name="Juenger T.E."/>
            <person name="Schmutz J."/>
        </authorList>
    </citation>
    <scope>NUCLEOTIDE SEQUENCE</scope>
    <source>
        <strain evidence="2">AP13</strain>
    </source>
</reference>
<feature type="compositionally biased region" description="Basic and acidic residues" evidence="1">
    <location>
        <begin position="1"/>
        <end position="13"/>
    </location>
</feature>
<feature type="region of interest" description="Disordered" evidence="1">
    <location>
        <begin position="1"/>
        <end position="88"/>
    </location>
</feature>